<dbReference type="EMBL" id="FITM01000092">
    <property type="protein sequence ID" value="CZB18443.1"/>
    <property type="molecule type" value="Genomic_DNA"/>
</dbReference>
<comment type="catalytic activity">
    <reaction evidence="1">
        <text>ATP + protein L-histidine = ADP + protein N-phospho-L-histidine.</text>
        <dbReference type="EC" id="2.7.13.3"/>
    </reaction>
</comment>
<accession>A0A170TA59</accession>
<gene>
    <name evidence="4" type="ORF">FLM9_840</name>
</gene>
<keyword evidence="4" id="KW-0808">Transferase</keyword>
<dbReference type="CDD" id="cd00082">
    <property type="entry name" value="HisKA"/>
    <property type="match status" value="1"/>
</dbReference>
<sequence length="455" mass="50521">MAQPGLRALHQLLWRHWSGETTTEDGARRQWWAALQVIQEDLSAQLGEAPSGQEGVWLAAPLPALHEPNLLPALQGWVWVPERFSPWVLNLPLLPGQATDEADPWSPLTLQPDDGRDPFLVLVTRHLQLAISLRPVADQWALLVCFDGAVVFQALELLRRRLLQENPRHGRRLRGVLERLGPVTMTDNLVSERRFWSALACRLASMPPSLTVTASPVASSPGGADQDALEPNGTTTELEFLEALSHGIRTPLATIRVLSRVLSRRADLGEDVQRQLAQIDAECTAQIDRFGLIFHTAELQRQPKAQQLLSRTDLASLVEQQHSRWQQQLEHDGLQIQLELEQNLPDVMSDPLLLAPVLAGVVERFGQGLRSGTTLHVILSRAGGKLRLQLRGDSQHGRDKPGETHLGAVLTWEPETGRLHLSRSAIRQLFSSLGGRMAERGPQQLTLFFPLAQGL</sequence>
<dbReference type="AlphaFoldDB" id="A0A170TA59"/>
<dbReference type="EC" id="2.7.13.3" evidence="2"/>
<evidence type="ECO:0000256" key="2">
    <source>
        <dbReference type="ARBA" id="ARBA00012438"/>
    </source>
</evidence>
<proteinExistence type="predicted"/>
<reference evidence="5" key="1">
    <citation type="submission" date="2016-02" db="EMBL/GenBank/DDBJ databases">
        <authorList>
            <person name="liu f."/>
        </authorList>
    </citation>
    <scope>NUCLEOTIDE SEQUENCE [LARGE SCALE GENOMIC DNA]</scope>
</reference>
<dbReference type="GO" id="GO:0000155">
    <property type="term" value="F:phosphorelay sensor kinase activity"/>
    <property type="evidence" value="ECO:0007669"/>
    <property type="project" value="InterPro"/>
</dbReference>
<dbReference type="OrthoDB" id="537027at2"/>
<keyword evidence="5" id="KW-1185">Reference proteome</keyword>
<evidence type="ECO:0000256" key="1">
    <source>
        <dbReference type="ARBA" id="ARBA00000085"/>
    </source>
</evidence>
<name>A0A170TA59_9SYNE</name>
<dbReference type="Gene3D" id="1.10.287.130">
    <property type="match status" value="1"/>
</dbReference>
<dbReference type="InterPro" id="IPR003661">
    <property type="entry name" value="HisK_dim/P_dom"/>
</dbReference>
<keyword evidence="4" id="KW-0418">Kinase</keyword>
<dbReference type="Proteomes" id="UP000182631">
    <property type="component" value="Unassembled WGS sequence"/>
</dbReference>
<evidence type="ECO:0000313" key="5">
    <source>
        <dbReference type="Proteomes" id="UP000182631"/>
    </source>
</evidence>
<dbReference type="Pfam" id="PF00512">
    <property type="entry name" value="HisKA"/>
    <property type="match status" value="1"/>
</dbReference>
<feature type="domain" description="Signal transduction histidine kinase dimerisation/phosphoacceptor" evidence="3">
    <location>
        <begin position="238"/>
        <end position="282"/>
    </location>
</feature>
<dbReference type="RefSeq" id="WP_074457344.1">
    <property type="nucleotide sequence ID" value="NZ_FITM01000092.1"/>
</dbReference>
<evidence type="ECO:0000313" key="4">
    <source>
        <dbReference type="EMBL" id="CZB18443.1"/>
    </source>
</evidence>
<protein>
    <recommendedName>
        <fullName evidence="2">histidine kinase</fullName>
        <ecNumber evidence="2">2.7.13.3</ecNumber>
    </recommendedName>
</protein>
<dbReference type="InterPro" id="IPR036097">
    <property type="entry name" value="HisK_dim/P_sf"/>
</dbReference>
<dbReference type="SUPFAM" id="SSF47384">
    <property type="entry name" value="Homodimeric domain of signal transducing histidine kinase"/>
    <property type="match status" value="1"/>
</dbReference>
<organism evidence="4 5">
    <name type="scientific">Candidatus Synechococcus spongiarum</name>
    <dbReference type="NCBI Taxonomy" id="431041"/>
    <lineage>
        <taxon>Bacteria</taxon>
        <taxon>Bacillati</taxon>
        <taxon>Cyanobacteriota</taxon>
        <taxon>Cyanophyceae</taxon>
        <taxon>Synechococcales</taxon>
        <taxon>Synechococcaceae</taxon>
        <taxon>Synechococcus</taxon>
    </lineage>
</organism>
<evidence type="ECO:0000259" key="3">
    <source>
        <dbReference type="Pfam" id="PF00512"/>
    </source>
</evidence>